<dbReference type="Gene3D" id="1.20.1280.50">
    <property type="match status" value="1"/>
</dbReference>
<dbReference type="OrthoDB" id="61110at2759"/>
<gene>
    <name evidence="3" type="ORF">FA14DRAFT_191329</name>
</gene>
<dbReference type="PANTHER" id="PTHR45982">
    <property type="entry name" value="REGULATOR OF CHROMOSOME CONDENSATION"/>
    <property type="match status" value="1"/>
</dbReference>
<protein>
    <submittedName>
        <fullName evidence="3">RCC1/BLIP-II</fullName>
    </submittedName>
</protein>
<keyword evidence="4" id="KW-1185">Reference proteome</keyword>
<dbReference type="STRING" id="1280837.A0A316V9I5"/>
<evidence type="ECO:0000256" key="1">
    <source>
        <dbReference type="PROSITE-ProRule" id="PRU00235"/>
    </source>
</evidence>
<feature type="compositionally biased region" description="Low complexity" evidence="2">
    <location>
        <begin position="595"/>
        <end position="617"/>
    </location>
</feature>
<feature type="region of interest" description="Disordered" evidence="2">
    <location>
        <begin position="586"/>
        <end position="622"/>
    </location>
</feature>
<dbReference type="InterPro" id="IPR036047">
    <property type="entry name" value="F-box-like_dom_sf"/>
</dbReference>
<dbReference type="PROSITE" id="PS50012">
    <property type="entry name" value="RCC1_3"/>
    <property type="match status" value="1"/>
</dbReference>
<dbReference type="AlphaFoldDB" id="A0A316V9I5"/>
<dbReference type="InterPro" id="IPR000408">
    <property type="entry name" value="Reg_chr_condens"/>
</dbReference>
<dbReference type="SUPFAM" id="SSF81383">
    <property type="entry name" value="F-box domain"/>
    <property type="match status" value="1"/>
</dbReference>
<dbReference type="SUPFAM" id="SSF50985">
    <property type="entry name" value="RCC1/BLIP-II"/>
    <property type="match status" value="1"/>
</dbReference>
<name>A0A316V9I5_9BASI</name>
<evidence type="ECO:0000256" key="2">
    <source>
        <dbReference type="SAM" id="MobiDB-lite"/>
    </source>
</evidence>
<dbReference type="InterPro" id="IPR051553">
    <property type="entry name" value="Ran_GTPase-activating"/>
</dbReference>
<feature type="repeat" description="RCC1" evidence="1">
    <location>
        <begin position="201"/>
        <end position="251"/>
    </location>
</feature>
<evidence type="ECO:0000313" key="4">
    <source>
        <dbReference type="Proteomes" id="UP000245771"/>
    </source>
</evidence>
<proteinExistence type="predicted"/>
<accession>A0A316V9I5</accession>
<dbReference type="InParanoid" id="A0A316V9I5"/>
<sequence>MSKNQGASQLPYQLVLDTILPLLDIQTLIRLRAVSHAFKEAVDDNVVWRRRIRSDFRFPLQSSARTTGWKTIYRGLANPELYTWGEESHYRLGVEIRKRQPNQDESEALEGSDFNLIKRYRSAPFPLSIKWRNADLYDSNARVTECHQFDSERPPNFEIRQGIPLRRILPNGRESKHSIDVGVPVEIHAGGWSFFLMTNKGQIITWGSSTGNGDSSGTEEMFQKPTLLDLNGRQATSLSVGRQHAVAQMDDGSIFEWSNRWDRPAVHFQSSILKEIQTKEELHIDQVEAGWNFSAALVNSDHGEGVGNVLIWESRWTYDLQRAMWYERAIQEGADSSTIEPTWQVAVPTVLLPVPPKRFTRIAAGDRFIIALSDDGLVYYLEIPEIRQDLRTQASDTPQASADRLRKELDRRYTQWKKLSSFCENVRQAGQESEDGENVWDRPGLNHLLSSNVRITHISAQFKNFAVYAPEAGKEGRDVDVQSGKGLGIVLLGSNDAHLRPKIIPELQGVGVIKIVQGDWHSGALLLDGSVRTWGSQSNGALGTWDSIPTVEGAQSVFSAPQPPTNDFFSNMGGLVTGIFRPAMQARQQAHIRMQQEQAEAQSKQQSGEHQQGESSSRSNNMVKAEKDRYLLRNLPDQQPEPKAVRFGFPKVGEMRNGKRIEESDSMETKYAFDIAFAGWHSGALAVDRALIFDS</sequence>
<dbReference type="GO" id="GO:0005737">
    <property type="term" value="C:cytoplasm"/>
    <property type="evidence" value="ECO:0007669"/>
    <property type="project" value="TreeGrafter"/>
</dbReference>
<dbReference type="RefSeq" id="XP_025354559.1">
    <property type="nucleotide sequence ID" value="XM_025501856.1"/>
</dbReference>
<dbReference type="InterPro" id="IPR009091">
    <property type="entry name" value="RCC1/BLIP-II"/>
</dbReference>
<organism evidence="3 4">
    <name type="scientific">Meira miltonrushii</name>
    <dbReference type="NCBI Taxonomy" id="1280837"/>
    <lineage>
        <taxon>Eukaryota</taxon>
        <taxon>Fungi</taxon>
        <taxon>Dikarya</taxon>
        <taxon>Basidiomycota</taxon>
        <taxon>Ustilaginomycotina</taxon>
        <taxon>Exobasidiomycetes</taxon>
        <taxon>Exobasidiales</taxon>
        <taxon>Brachybasidiaceae</taxon>
        <taxon>Meira</taxon>
    </lineage>
</organism>
<dbReference type="Proteomes" id="UP000245771">
    <property type="component" value="Unassembled WGS sequence"/>
</dbReference>
<dbReference type="Gene3D" id="2.130.10.30">
    <property type="entry name" value="Regulator of chromosome condensation 1/beta-lactamase-inhibitor protein II"/>
    <property type="match status" value="2"/>
</dbReference>
<reference evidence="3 4" key="1">
    <citation type="journal article" date="2018" name="Mol. Biol. Evol.">
        <title>Broad Genomic Sampling Reveals a Smut Pathogenic Ancestry of the Fungal Clade Ustilaginomycotina.</title>
        <authorList>
            <person name="Kijpornyongpan T."/>
            <person name="Mondo S.J."/>
            <person name="Barry K."/>
            <person name="Sandor L."/>
            <person name="Lee J."/>
            <person name="Lipzen A."/>
            <person name="Pangilinan J."/>
            <person name="LaButti K."/>
            <person name="Hainaut M."/>
            <person name="Henrissat B."/>
            <person name="Grigoriev I.V."/>
            <person name="Spatafora J.W."/>
            <person name="Aime M.C."/>
        </authorList>
    </citation>
    <scope>NUCLEOTIDE SEQUENCE [LARGE SCALE GENOMIC DNA]</scope>
    <source>
        <strain evidence="3 4">MCA 3882</strain>
    </source>
</reference>
<dbReference type="GeneID" id="37023637"/>
<dbReference type="PANTHER" id="PTHR45982:SF3">
    <property type="entry name" value="F-BOX PROTEIN POF9"/>
    <property type="match status" value="1"/>
</dbReference>
<dbReference type="EMBL" id="KZ819604">
    <property type="protein sequence ID" value="PWN34257.1"/>
    <property type="molecule type" value="Genomic_DNA"/>
</dbReference>
<evidence type="ECO:0000313" key="3">
    <source>
        <dbReference type="EMBL" id="PWN34257.1"/>
    </source>
</evidence>
<dbReference type="GO" id="GO:0005085">
    <property type="term" value="F:guanyl-nucleotide exchange factor activity"/>
    <property type="evidence" value="ECO:0007669"/>
    <property type="project" value="TreeGrafter"/>
</dbReference>